<accession>A0A285V4Q9</accession>
<keyword evidence="9" id="KW-0460">Magnesium</keyword>
<dbReference type="RefSeq" id="WP_097194597.1">
    <property type="nucleotide sequence ID" value="NZ_OBQI01000002.1"/>
</dbReference>
<dbReference type="Pfam" id="PF08448">
    <property type="entry name" value="PAS_4"/>
    <property type="match status" value="1"/>
</dbReference>
<dbReference type="NCBIfam" id="TIGR00229">
    <property type="entry name" value="sensory_box"/>
    <property type="match status" value="1"/>
</dbReference>
<keyword evidence="11" id="KW-0464">Manganese</keyword>
<dbReference type="SUPFAM" id="SSF81606">
    <property type="entry name" value="PP2C-like"/>
    <property type="match status" value="1"/>
</dbReference>
<evidence type="ECO:0000256" key="3">
    <source>
        <dbReference type="ARBA" id="ARBA00022679"/>
    </source>
</evidence>
<dbReference type="InterPro" id="IPR013656">
    <property type="entry name" value="PAS_4"/>
</dbReference>
<dbReference type="GO" id="GO:0004722">
    <property type="term" value="F:protein serine/threonine phosphatase activity"/>
    <property type="evidence" value="ECO:0007669"/>
    <property type="project" value="UniProtKB-EC"/>
</dbReference>
<evidence type="ECO:0000256" key="14">
    <source>
        <dbReference type="ARBA" id="ARBA00075117"/>
    </source>
</evidence>
<evidence type="ECO:0000256" key="11">
    <source>
        <dbReference type="ARBA" id="ARBA00023211"/>
    </source>
</evidence>
<organism evidence="17 18">
    <name type="scientific">Blastococcus aggregatus</name>
    <dbReference type="NCBI Taxonomy" id="38502"/>
    <lineage>
        <taxon>Bacteria</taxon>
        <taxon>Bacillati</taxon>
        <taxon>Actinomycetota</taxon>
        <taxon>Actinomycetes</taxon>
        <taxon>Geodermatophilales</taxon>
        <taxon>Geodermatophilaceae</taxon>
        <taxon>Blastococcus</taxon>
    </lineage>
</organism>
<evidence type="ECO:0000259" key="16">
    <source>
        <dbReference type="PROSITE" id="PS50112"/>
    </source>
</evidence>
<evidence type="ECO:0000256" key="4">
    <source>
        <dbReference type="ARBA" id="ARBA00022723"/>
    </source>
</evidence>
<dbReference type="GO" id="GO:0046872">
    <property type="term" value="F:metal ion binding"/>
    <property type="evidence" value="ECO:0007669"/>
    <property type="project" value="UniProtKB-KW"/>
</dbReference>
<dbReference type="Gene3D" id="3.30.450.20">
    <property type="entry name" value="PAS domain"/>
    <property type="match status" value="1"/>
</dbReference>
<dbReference type="InterPro" id="IPR035965">
    <property type="entry name" value="PAS-like_dom_sf"/>
</dbReference>
<dbReference type="EMBL" id="OBQI01000002">
    <property type="protein sequence ID" value="SOC49039.1"/>
    <property type="molecule type" value="Genomic_DNA"/>
</dbReference>
<dbReference type="InterPro" id="IPR000014">
    <property type="entry name" value="PAS"/>
</dbReference>
<evidence type="ECO:0000256" key="7">
    <source>
        <dbReference type="ARBA" id="ARBA00022801"/>
    </source>
</evidence>
<comment type="catalytic activity">
    <reaction evidence="12">
        <text>O-phospho-L-seryl-[protein] + H2O = L-seryl-[protein] + phosphate</text>
        <dbReference type="Rhea" id="RHEA:20629"/>
        <dbReference type="Rhea" id="RHEA-COMP:9863"/>
        <dbReference type="Rhea" id="RHEA-COMP:11604"/>
        <dbReference type="ChEBI" id="CHEBI:15377"/>
        <dbReference type="ChEBI" id="CHEBI:29999"/>
        <dbReference type="ChEBI" id="CHEBI:43474"/>
        <dbReference type="ChEBI" id="CHEBI:83421"/>
        <dbReference type="EC" id="3.1.3.16"/>
    </reaction>
</comment>
<dbReference type="GO" id="GO:0016301">
    <property type="term" value="F:kinase activity"/>
    <property type="evidence" value="ECO:0007669"/>
    <property type="project" value="UniProtKB-KW"/>
</dbReference>
<protein>
    <recommendedName>
        <fullName evidence="1">protein-serine/threonine phosphatase</fullName>
        <ecNumber evidence="1">3.1.3.16</ecNumber>
    </recommendedName>
    <alternativeName>
        <fullName evidence="15">Protein-serine/threonine phosphatase</fullName>
    </alternativeName>
    <alternativeName>
        <fullName evidence="14">Serine/threonine-protein kinase</fullName>
    </alternativeName>
</protein>
<dbReference type="Pfam" id="PF13185">
    <property type="entry name" value="GAF_2"/>
    <property type="match status" value="1"/>
</dbReference>
<dbReference type="PROSITE" id="PS50112">
    <property type="entry name" value="PAS"/>
    <property type="match status" value="1"/>
</dbReference>
<dbReference type="EC" id="3.1.3.16" evidence="1"/>
<dbReference type="OrthoDB" id="118142at2"/>
<dbReference type="InterPro" id="IPR029016">
    <property type="entry name" value="GAF-like_dom_sf"/>
</dbReference>
<name>A0A285V4Q9_9ACTN</name>
<evidence type="ECO:0000256" key="5">
    <source>
        <dbReference type="ARBA" id="ARBA00022741"/>
    </source>
</evidence>
<keyword evidence="3" id="KW-0808">Transferase</keyword>
<keyword evidence="4" id="KW-0479">Metal-binding</keyword>
<evidence type="ECO:0000256" key="6">
    <source>
        <dbReference type="ARBA" id="ARBA00022777"/>
    </source>
</evidence>
<evidence type="ECO:0000256" key="2">
    <source>
        <dbReference type="ARBA" id="ARBA00022553"/>
    </source>
</evidence>
<dbReference type="GO" id="GO:0005524">
    <property type="term" value="F:ATP binding"/>
    <property type="evidence" value="ECO:0007669"/>
    <property type="project" value="UniProtKB-KW"/>
</dbReference>
<dbReference type="Gene3D" id="3.60.40.10">
    <property type="entry name" value="PPM-type phosphatase domain"/>
    <property type="match status" value="1"/>
</dbReference>
<evidence type="ECO:0000256" key="12">
    <source>
        <dbReference type="ARBA" id="ARBA00047761"/>
    </source>
</evidence>
<feature type="domain" description="PAS" evidence="16">
    <location>
        <begin position="11"/>
        <end position="88"/>
    </location>
</feature>
<dbReference type="InterPro" id="IPR052016">
    <property type="entry name" value="Bact_Sigma-Reg"/>
</dbReference>
<dbReference type="SUPFAM" id="SSF55781">
    <property type="entry name" value="GAF domain-like"/>
    <property type="match status" value="1"/>
</dbReference>
<dbReference type="InterPro" id="IPR036457">
    <property type="entry name" value="PPM-type-like_dom_sf"/>
</dbReference>
<evidence type="ECO:0000256" key="8">
    <source>
        <dbReference type="ARBA" id="ARBA00022840"/>
    </source>
</evidence>
<dbReference type="PANTHER" id="PTHR43156">
    <property type="entry name" value="STAGE II SPORULATION PROTEIN E-RELATED"/>
    <property type="match status" value="1"/>
</dbReference>
<dbReference type="PANTHER" id="PTHR43156:SF2">
    <property type="entry name" value="STAGE II SPORULATION PROTEIN E"/>
    <property type="match status" value="1"/>
</dbReference>
<keyword evidence="18" id="KW-1185">Reference proteome</keyword>
<dbReference type="InterPro" id="IPR001932">
    <property type="entry name" value="PPM-type_phosphatase-like_dom"/>
</dbReference>
<dbReference type="SMART" id="SM00091">
    <property type="entry name" value="PAS"/>
    <property type="match status" value="1"/>
</dbReference>
<gene>
    <name evidence="17" type="ORF">SAMN05660748_1754</name>
</gene>
<dbReference type="Proteomes" id="UP000219435">
    <property type="component" value="Unassembled WGS sequence"/>
</dbReference>
<keyword evidence="5" id="KW-0547">Nucleotide-binding</keyword>
<evidence type="ECO:0000256" key="15">
    <source>
        <dbReference type="ARBA" id="ARBA00081350"/>
    </source>
</evidence>
<keyword evidence="6" id="KW-0418">Kinase</keyword>
<proteinExistence type="predicted"/>
<evidence type="ECO:0000313" key="17">
    <source>
        <dbReference type="EMBL" id="SOC49039.1"/>
    </source>
</evidence>
<evidence type="ECO:0000256" key="9">
    <source>
        <dbReference type="ARBA" id="ARBA00022842"/>
    </source>
</evidence>
<sequence>MSAVEAALLTVPIDFQLLFGALPTAFLVMDPDLVIVDANAAYLELLGRRRDELVGGPVFEAFPPAPDALDEDGRNPVQASFERARDTGQLDPMPIAKYDVLDPATGELGERFWSLISAPVLDPDGRTALVLQRVEDVTAYVRERSALRSGPPPGRDGRALEAVEADLYARVRELAAAQEARDTAARRLSSLAEVALQLTTAETVEDLERIVVSRGLAVLGADGGGIISPDGRGGWRATLSAALGEQVQLGYGNVPYDSPLPAPWVARTGRELLLPTEKSGLAFDDSMSDVYTDIGRYGWAFLPLTVSETCVGSLAVAWAEEHPFSGDELELLRVFAAQCAQVLVRIRATAAQRAAAVAAQVMSETLQRSLLQQPPTTGSLQLAVRYQPASQGAHVGGDWYDAFVTTRGATMLVVGDVTGHDVEAAATMGQLRNLLRGMAYDSDDSPAALLARLDAAMDGLHVGALATAVLGRLEQSGSAQRPTWRLRWSSAGHLPPLLRHADGTVEVLDGRPELLLGLDPQARRSERVLDLEPGSTVLLYSDGLVETRTADLDEGIGRLADALARHGDLAPEELCDRILADVAPGANDDDIALLALRPGTDPS</sequence>
<dbReference type="SMART" id="SM00331">
    <property type="entry name" value="PP2C_SIG"/>
    <property type="match status" value="1"/>
</dbReference>
<dbReference type="Gene3D" id="3.30.450.40">
    <property type="match status" value="1"/>
</dbReference>
<evidence type="ECO:0000256" key="1">
    <source>
        <dbReference type="ARBA" id="ARBA00013081"/>
    </source>
</evidence>
<reference evidence="18" key="1">
    <citation type="submission" date="2017-08" db="EMBL/GenBank/DDBJ databases">
        <authorList>
            <person name="Varghese N."/>
            <person name="Submissions S."/>
        </authorList>
    </citation>
    <scope>NUCLEOTIDE SEQUENCE [LARGE SCALE GENOMIC DNA]</scope>
    <source>
        <strain evidence="18">DSM 4725</strain>
    </source>
</reference>
<keyword evidence="8" id="KW-0067">ATP-binding</keyword>
<dbReference type="CDD" id="cd00130">
    <property type="entry name" value="PAS"/>
    <property type="match status" value="1"/>
</dbReference>
<keyword evidence="2" id="KW-0597">Phosphoprotein</keyword>
<evidence type="ECO:0000256" key="13">
    <source>
        <dbReference type="ARBA" id="ARBA00056274"/>
    </source>
</evidence>
<dbReference type="Pfam" id="PF07228">
    <property type="entry name" value="SpoIIE"/>
    <property type="match status" value="1"/>
</dbReference>
<dbReference type="FunFam" id="3.60.40.10:FF:000005">
    <property type="entry name" value="Serine/threonine protein phosphatase"/>
    <property type="match status" value="1"/>
</dbReference>
<keyword evidence="7" id="KW-0378">Hydrolase</keyword>
<comment type="function">
    <text evidence="13">Primarily acts as an independent SigF regulator that is sensitive to the osmosensory signal, mediating the cross talk of PknD with the SigF regulon. Possesses both phosphatase and kinase activities. The kinase domain functions as a classic anti-sigma factor-like kinase to phosphorylate the anti-anti-sigma factor domain at the canonical regulatory site, and the phosphatase domain antagonizes this activity.</text>
</comment>
<evidence type="ECO:0000256" key="10">
    <source>
        <dbReference type="ARBA" id="ARBA00022912"/>
    </source>
</evidence>
<dbReference type="SMART" id="SM00065">
    <property type="entry name" value="GAF"/>
    <property type="match status" value="1"/>
</dbReference>
<dbReference type="SUPFAM" id="SSF55785">
    <property type="entry name" value="PYP-like sensor domain (PAS domain)"/>
    <property type="match status" value="1"/>
</dbReference>
<keyword evidence="10" id="KW-0904">Protein phosphatase</keyword>
<dbReference type="AlphaFoldDB" id="A0A285V4Q9"/>
<dbReference type="InterPro" id="IPR003018">
    <property type="entry name" value="GAF"/>
</dbReference>
<evidence type="ECO:0000313" key="18">
    <source>
        <dbReference type="Proteomes" id="UP000219435"/>
    </source>
</evidence>